<dbReference type="GO" id="GO:0004518">
    <property type="term" value="F:nuclease activity"/>
    <property type="evidence" value="ECO:0007669"/>
    <property type="project" value="InterPro"/>
</dbReference>
<dbReference type="NCBIfam" id="NF010337">
    <property type="entry name" value="PRK13766.1"/>
    <property type="match status" value="1"/>
</dbReference>
<gene>
    <name evidence="8" type="ORF">C457_00410</name>
</gene>
<dbReference type="GO" id="GO:0004386">
    <property type="term" value="F:helicase activity"/>
    <property type="evidence" value="ECO:0007669"/>
    <property type="project" value="UniProtKB-KW"/>
</dbReference>
<dbReference type="SUPFAM" id="SSF52980">
    <property type="entry name" value="Restriction endonuclease-like"/>
    <property type="match status" value="1"/>
</dbReference>
<sequence length="864" mass="94860">MSASEDVAYVDHPLLAPSFIERRLYQIRLAGTARNGHTLVCLPTGLGKTTVSLLVTAQRLYDVGGKSLFLAPTKPLVQQHADFYREALNVPDDEIVVFTGDVRPDDRAELWQEAQIVIATPQVIENDLIGNRISLRDVTHLTFDECHRASGDYAYVYIAERYHADAEDPLVTGMSASPGGDEEAILEVCENLGIVDVEVMTEEDADVSEYTHDTDVEWNRIQLPDEILEIRDALNEVITDRLEKLKQLGVTKSTKPDISQKKLNRMRAELQRLMNADKSEGYKGMSTHAEVMKLRRAVELVETQSVESVRRYFERQRNAARSSGASKASQRLVAEPKVREAMRKAESFDGLHPKFRKTRILLAETLGIQDGERVIVFTESRDTAEALTEFLSESFSVRRFVGQGDREGSDGMTQNEQQETLDKFRSGEFEVLVSTSVAEEGLDVPEVDLVLFFEPVPTAIRSIQRKGRTGRQADGRVVVLLAEDTRDEAYFWISRRREKTMQNELRDLKGAADDLEAELDPSQRDLSAFAGDDGKSTQNSEGSTGNGGVDAATENGANGASDAAPTASNGQTAAAAATDSDGQSGLADFGPSDEELARAEDGDDGDDSDDAPVRDEDSNDSNANPSSETEGDESGELATVAAAGTDDEETVEIVVDQRELDSNIARTLSKREDLTTRLETLAVGDYVLSDRVAVERKSVSDFLDTLTGGDRSIFEQIADLTRHYARPLLIIEGRGLYEERNIHPGAIRGALSSVAVDFNVSVLFTEDEDDTAEMLATIATREQTDRERTVSVHGGKSAKTLDEQQEYVVSAIADIGPVTARTLLEAFGSVEAVMTANEDDLKEVRGVGQVTAERIREVVGAEYR</sequence>
<keyword evidence="9" id="KW-1185">Reference proteome</keyword>
<dbReference type="SMART" id="SM00278">
    <property type="entry name" value="HhH1"/>
    <property type="match status" value="2"/>
</dbReference>
<proteinExistence type="predicted"/>
<protein>
    <submittedName>
        <fullName evidence="8">Hef nuclease</fullName>
    </submittedName>
</protein>
<dbReference type="Proteomes" id="UP000011559">
    <property type="component" value="Unassembled WGS sequence"/>
</dbReference>
<evidence type="ECO:0000313" key="9">
    <source>
        <dbReference type="Proteomes" id="UP000011559"/>
    </source>
</evidence>
<feature type="compositionally biased region" description="Low complexity" evidence="5">
    <location>
        <begin position="563"/>
        <end position="585"/>
    </location>
</feature>
<dbReference type="PATRIC" id="fig|1227461.3.peg.77"/>
<dbReference type="InterPro" id="IPR011545">
    <property type="entry name" value="DEAD/DEAH_box_helicase_dom"/>
</dbReference>
<dbReference type="OrthoDB" id="9764at2157"/>
<dbReference type="GO" id="GO:0140097">
    <property type="term" value="F:catalytic activity, acting on DNA"/>
    <property type="evidence" value="ECO:0007669"/>
    <property type="project" value="UniProtKB-ARBA"/>
</dbReference>
<organism evidence="8 9">
    <name type="scientific">Haloferax prahovense (strain DSM 18310 / JCM 13924 / TL6)</name>
    <dbReference type="NCBI Taxonomy" id="1227461"/>
    <lineage>
        <taxon>Archaea</taxon>
        <taxon>Methanobacteriati</taxon>
        <taxon>Methanobacteriota</taxon>
        <taxon>Stenosarchaea group</taxon>
        <taxon>Halobacteria</taxon>
        <taxon>Halobacteriales</taxon>
        <taxon>Haloferacaceae</taxon>
        <taxon>Haloferax</taxon>
    </lineage>
</organism>
<dbReference type="PANTHER" id="PTHR14025:SF20">
    <property type="entry name" value="FANCONI ANEMIA GROUP M PROTEIN"/>
    <property type="match status" value="1"/>
</dbReference>
<dbReference type="SUPFAM" id="SSF52540">
    <property type="entry name" value="P-loop containing nucleoside triphosphate hydrolases"/>
    <property type="match status" value="1"/>
</dbReference>
<dbReference type="PROSITE" id="PS51194">
    <property type="entry name" value="HELICASE_CTER"/>
    <property type="match status" value="1"/>
</dbReference>
<dbReference type="GO" id="GO:0003677">
    <property type="term" value="F:DNA binding"/>
    <property type="evidence" value="ECO:0007669"/>
    <property type="project" value="InterPro"/>
</dbReference>
<dbReference type="InterPro" id="IPR010994">
    <property type="entry name" value="RuvA_2-like"/>
</dbReference>
<dbReference type="CDD" id="cd12089">
    <property type="entry name" value="Hef_ID"/>
    <property type="match status" value="1"/>
</dbReference>
<comment type="caution">
    <text evidence="8">The sequence shown here is derived from an EMBL/GenBank/DDBJ whole genome shotgun (WGS) entry which is preliminary data.</text>
</comment>
<dbReference type="InterPro" id="IPR011335">
    <property type="entry name" value="Restrct_endonuc-II-like"/>
</dbReference>
<feature type="domain" description="Helicase ATP-binding" evidence="6">
    <location>
        <begin position="29"/>
        <end position="196"/>
    </location>
</feature>
<dbReference type="Gene3D" id="1.20.1320.20">
    <property type="entry name" value="hef helicase domain"/>
    <property type="match status" value="1"/>
</dbReference>
<evidence type="ECO:0000256" key="5">
    <source>
        <dbReference type="SAM" id="MobiDB-lite"/>
    </source>
</evidence>
<evidence type="ECO:0000256" key="1">
    <source>
        <dbReference type="ARBA" id="ARBA00022741"/>
    </source>
</evidence>
<dbReference type="Pfam" id="PF02732">
    <property type="entry name" value="ERCC4"/>
    <property type="match status" value="1"/>
</dbReference>
<name>M0GQ51_HALPT</name>
<dbReference type="GO" id="GO:0006281">
    <property type="term" value="P:DNA repair"/>
    <property type="evidence" value="ECO:0007669"/>
    <property type="project" value="InterPro"/>
</dbReference>
<keyword evidence="2" id="KW-0378">Hydrolase</keyword>
<dbReference type="EMBL" id="AOLG01000008">
    <property type="protein sequence ID" value="ELZ73703.1"/>
    <property type="molecule type" value="Genomic_DNA"/>
</dbReference>
<evidence type="ECO:0000256" key="4">
    <source>
        <dbReference type="ARBA" id="ARBA00022840"/>
    </source>
</evidence>
<dbReference type="GO" id="GO:0016787">
    <property type="term" value="F:hydrolase activity"/>
    <property type="evidence" value="ECO:0007669"/>
    <property type="project" value="UniProtKB-KW"/>
</dbReference>
<evidence type="ECO:0000313" key="8">
    <source>
        <dbReference type="EMBL" id="ELZ73703.1"/>
    </source>
</evidence>
<accession>M0GQ51</accession>
<dbReference type="SMART" id="SM00487">
    <property type="entry name" value="DEXDc"/>
    <property type="match status" value="1"/>
</dbReference>
<dbReference type="GO" id="GO:0005524">
    <property type="term" value="F:ATP binding"/>
    <property type="evidence" value="ECO:0007669"/>
    <property type="project" value="UniProtKB-KW"/>
</dbReference>
<feature type="compositionally biased region" description="Acidic residues" evidence="5">
    <location>
        <begin position="601"/>
        <end position="610"/>
    </location>
</feature>
<dbReference type="Pfam" id="PF00270">
    <property type="entry name" value="DEAD"/>
    <property type="match status" value="1"/>
</dbReference>
<dbReference type="Pfam" id="PF14520">
    <property type="entry name" value="HHH_5"/>
    <property type="match status" value="1"/>
</dbReference>
<feature type="region of interest" description="Disordered" evidence="5">
    <location>
        <begin position="525"/>
        <end position="636"/>
    </location>
</feature>
<evidence type="ECO:0000256" key="2">
    <source>
        <dbReference type="ARBA" id="ARBA00022801"/>
    </source>
</evidence>
<dbReference type="Gene3D" id="3.40.50.10130">
    <property type="match status" value="1"/>
</dbReference>
<evidence type="ECO:0000259" key="6">
    <source>
        <dbReference type="PROSITE" id="PS51192"/>
    </source>
</evidence>
<dbReference type="Pfam" id="PF00271">
    <property type="entry name" value="Helicase_C"/>
    <property type="match status" value="1"/>
</dbReference>
<dbReference type="InterPro" id="IPR041755">
    <property type="entry name" value="Hef_ID"/>
</dbReference>
<dbReference type="InterPro" id="IPR001650">
    <property type="entry name" value="Helicase_C-like"/>
</dbReference>
<dbReference type="InterPro" id="IPR027417">
    <property type="entry name" value="P-loop_NTPase"/>
</dbReference>
<evidence type="ECO:0000256" key="3">
    <source>
        <dbReference type="ARBA" id="ARBA00022806"/>
    </source>
</evidence>
<dbReference type="InterPro" id="IPR014001">
    <property type="entry name" value="Helicase_ATP-bd"/>
</dbReference>
<dbReference type="InterPro" id="IPR003583">
    <property type="entry name" value="Hlx-hairpin-Hlx_DNA-bd_motif"/>
</dbReference>
<dbReference type="InterPro" id="IPR006166">
    <property type="entry name" value="ERCC4_domain"/>
</dbReference>
<dbReference type="PANTHER" id="PTHR14025">
    <property type="entry name" value="FANCONI ANEMIA GROUP M FANCM FAMILY MEMBER"/>
    <property type="match status" value="1"/>
</dbReference>
<dbReference type="SMART" id="SM00490">
    <property type="entry name" value="HELICc"/>
    <property type="match status" value="1"/>
</dbReference>
<dbReference type="CDD" id="cd20075">
    <property type="entry name" value="XPF_nuclease_XPF_arch"/>
    <property type="match status" value="1"/>
</dbReference>
<dbReference type="AlphaFoldDB" id="M0GQ51"/>
<dbReference type="SMART" id="SM00891">
    <property type="entry name" value="ERCC4"/>
    <property type="match status" value="1"/>
</dbReference>
<dbReference type="Gene3D" id="3.40.50.300">
    <property type="entry name" value="P-loop containing nucleotide triphosphate hydrolases"/>
    <property type="match status" value="2"/>
</dbReference>
<keyword evidence="3" id="KW-0347">Helicase</keyword>
<feature type="domain" description="Helicase C-terminal" evidence="7">
    <location>
        <begin position="357"/>
        <end position="516"/>
    </location>
</feature>
<reference evidence="8 9" key="1">
    <citation type="journal article" date="2014" name="PLoS Genet.">
        <title>Phylogenetically driven sequencing of extremely halophilic archaea reveals strategies for static and dynamic osmo-response.</title>
        <authorList>
            <person name="Becker E.A."/>
            <person name="Seitzer P.M."/>
            <person name="Tritt A."/>
            <person name="Larsen D."/>
            <person name="Krusor M."/>
            <person name="Yao A.I."/>
            <person name="Wu D."/>
            <person name="Madern D."/>
            <person name="Eisen J.A."/>
            <person name="Darling A.E."/>
            <person name="Facciotti M.T."/>
        </authorList>
    </citation>
    <scope>NUCLEOTIDE SEQUENCE [LARGE SCALE GENOMIC DNA]</scope>
    <source>
        <strain evidence="9">DSM 18310 / JCM 13924 / TL6</strain>
    </source>
</reference>
<evidence type="ECO:0000259" key="7">
    <source>
        <dbReference type="PROSITE" id="PS51194"/>
    </source>
</evidence>
<keyword evidence="4" id="KW-0067">ATP-binding</keyword>
<dbReference type="Pfam" id="PF21210">
    <property type="entry name" value="RNA_helicase_helical"/>
    <property type="match status" value="1"/>
</dbReference>
<dbReference type="Gene3D" id="1.10.150.20">
    <property type="entry name" value="5' to 3' exonuclease, C-terminal subdomain"/>
    <property type="match status" value="1"/>
</dbReference>
<dbReference type="PROSITE" id="PS51192">
    <property type="entry name" value="HELICASE_ATP_BIND_1"/>
    <property type="match status" value="1"/>
</dbReference>
<keyword evidence="1" id="KW-0547">Nucleotide-binding</keyword>
<dbReference type="RefSeq" id="WP_008090929.1">
    <property type="nucleotide sequence ID" value="NZ_AOLG01000008.1"/>
</dbReference>
<dbReference type="SUPFAM" id="SSF47781">
    <property type="entry name" value="RuvA domain 2-like"/>
    <property type="match status" value="1"/>
</dbReference>